<dbReference type="EMBL" id="CP016288">
    <property type="protein sequence ID" value="ANP90115.1"/>
    <property type="molecule type" value="Genomic_DNA"/>
</dbReference>
<protein>
    <submittedName>
        <fullName evidence="2">Uncharacterized protein</fullName>
    </submittedName>
</protein>
<evidence type="ECO:0000256" key="1">
    <source>
        <dbReference type="SAM" id="MobiDB-lite"/>
    </source>
</evidence>
<organism evidence="2 3">
    <name type="scientific">Rhizobium leguminosarum</name>
    <dbReference type="NCBI Taxonomy" id="384"/>
    <lineage>
        <taxon>Bacteria</taxon>
        <taxon>Pseudomonadati</taxon>
        <taxon>Pseudomonadota</taxon>
        <taxon>Alphaproteobacteria</taxon>
        <taxon>Hyphomicrobiales</taxon>
        <taxon>Rhizobiaceae</taxon>
        <taxon>Rhizobium/Agrobacterium group</taxon>
        <taxon>Rhizobium</taxon>
    </lineage>
</organism>
<keyword evidence="2" id="KW-0614">Plasmid</keyword>
<reference evidence="2 3" key="1">
    <citation type="submission" date="2016-06" db="EMBL/GenBank/DDBJ databases">
        <title>Microsymbionts genomes from the relict species Vavilovia formosa.</title>
        <authorList>
            <person name="Chirak E."/>
            <person name="Kimeklis A."/>
            <person name="Andronov E."/>
        </authorList>
    </citation>
    <scope>NUCLEOTIDE SEQUENCE [LARGE SCALE GENOMIC DNA]</scope>
    <source>
        <strain evidence="2 3">Vaf10</strain>
        <plasmid evidence="3">Plasmid unnamed7</plasmid>
    </source>
</reference>
<dbReference type="OrthoDB" id="100177at2"/>
<dbReference type="RefSeq" id="WP_065283619.1">
    <property type="nucleotide sequence ID" value="NZ_CP016288.1"/>
</dbReference>
<feature type="compositionally biased region" description="Low complexity" evidence="1">
    <location>
        <begin position="135"/>
        <end position="152"/>
    </location>
</feature>
<geneLocation type="plasmid" evidence="2 3">
    <name>unnamed7</name>
</geneLocation>
<gene>
    <name evidence="2" type="ORF">BA011_40015</name>
</gene>
<evidence type="ECO:0000313" key="2">
    <source>
        <dbReference type="EMBL" id="ANP90115.1"/>
    </source>
</evidence>
<dbReference type="Proteomes" id="UP000092691">
    <property type="component" value="Plasmid unnamed7"/>
</dbReference>
<dbReference type="AlphaFoldDB" id="A0A1B1CK14"/>
<name>A0A1B1CK14_RHILE</name>
<dbReference type="SUPFAM" id="SSF48452">
    <property type="entry name" value="TPR-like"/>
    <property type="match status" value="1"/>
</dbReference>
<proteinExistence type="predicted"/>
<accession>A0A1B1CK14</accession>
<evidence type="ECO:0000313" key="3">
    <source>
        <dbReference type="Proteomes" id="UP000092691"/>
    </source>
</evidence>
<dbReference type="Gene3D" id="1.25.40.10">
    <property type="entry name" value="Tetratricopeptide repeat domain"/>
    <property type="match status" value="1"/>
</dbReference>
<dbReference type="InterPro" id="IPR011990">
    <property type="entry name" value="TPR-like_helical_dom_sf"/>
</dbReference>
<feature type="region of interest" description="Disordered" evidence="1">
    <location>
        <begin position="124"/>
        <end position="152"/>
    </location>
</feature>
<sequence length="581" mass="62898">MAANGVSSGARLVSEDRARAETERLLADPRLHVSDRHRAFLRYITDALFEGRSDTVKAYSVAIDVFNRPASFDPSSDPIVRIEATRLRETLQKYYEDLGEEPGARLDIPRGRYVPVFVERDHPPCPLEESESADENASSAEPTPDAIVPPAAKPPAVSANRWRYVATGLMGLCVVCLGAYGVVNSLVPVAIDTQKPFVALSINVSQNDKAAGEAVMEDLAVSLARFGTVRLKSGASGSRVPRDAMEQSLYEINMRYAENESLVSLWWQVSDAASGEAVWTDEERRTVAAGMREEAMRDLVFSVSRRLARPAGIINAIELRRNLPASTIGNVCVLRGEFAVEQRDAAGLKAARSCLAATIAADPTDADAMATLARVYVWIGRATGDDSYFGRGLELANRAATLSPSSPRAALAQLGVQYQLGQNEISIAAGRRGVALNPENADLLAKLSMVVFLTGHWEEGVQLARQAAEIAGQPIRDASFVMILDEYRQERYAQAVFLARQVPAPDAPTTVLKLAAIARLGDRPVTEQEIAAARLQHPDLERTVAAMFSGARYDSNLRNALRAGILEAGLKMPELASNGAM</sequence>